<dbReference type="AlphaFoldDB" id="A0A7R7MV64"/>
<evidence type="ECO:0000313" key="1">
    <source>
        <dbReference type="EMBL" id="BCO99337.1"/>
    </source>
</evidence>
<protein>
    <submittedName>
        <fullName evidence="1">Uncharacterized protein</fullName>
    </submittedName>
</protein>
<name>A0A7R7MV64_MYCIT</name>
<organism evidence="1 2">
    <name type="scientific">Mycobacterium intracellulare</name>
    <dbReference type="NCBI Taxonomy" id="1767"/>
    <lineage>
        <taxon>Bacteria</taxon>
        <taxon>Bacillati</taxon>
        <taxon>Actinomycetota</taxon>
        <taxon>Actinomycetes</taxon>
        <taxon>Mycobacteriales</taxon>
        <taxon>Mycobacteriaceae</taxon>
        <taxon>Mycobacterium</taxon>
        <taxon>Mycobacterium avium complex (MAC)</taxon>
    </lineage>
</organism>
<reference evidence="1 2" key="1">
    <citation type="submission" date="2020-12" db="EMBL/GenBank/DDBJ databases">
        <title>Genome sequence of clinical Mycobacterium intracellulare strains.</title>
        <authorList>
            <person name="Tateishi Y."/>
            <person name="Matsumoto S."/>
            <person name="Fukushima Y."/>
            <person name="Nakajima C."/>
            <person name="Suzuki Y."/>
        </authorList>
    </citation>
    <scope>NUCLEOTIDE SEQUENCE [LARGE SCALE GENOMIC DNA]</scope>
    <source>
        <strain evidence="1 2">M018</strain>
    </source>
</reference>
<accession>A0A7R7MV64</accession>
<dbReference type="RefSeq" id="WP_201406204.1">
    <property type="nucleotide sequence ID" value="NZ_AP024255.1"/>
</dbReference>
<proteinExistence type="predicted"/>
<dbReference type="Proteomes" id="UP000595205">
    <property type="component" value="Chromosome"/>
</dbReference>
<evidence type="ECO:0000313" key="2">
    <source>
        <dbReference type="Proteomes" id="UP000595205"/>
    </source>
</evidence>
<dbReference type="EMBL" id="AP024255">
    <property type="protein sequence ID" value="BCO99337.1"/>
    <property type="molecule type" value="Genomic_DNA"/>
</dbReference>
<sequence>MALSKQGHNKLAHLTVGTGDDGGSAIENALVLLSDKRIGLNVLTRSALQRSRVGVLGHHRLLIEQLAGIALQGQLRFELRNALVSGSQLVSSTLGVPSTDPASTRA</sequence>
<gene>
    <name evidence="1" type="ORF">MINTM018_21070</name>
</gene>